<accession>X8IZ48</accession>
<comment type="caution">
    <text evidence="2">The sequence shown here is derived from an EMBL/GenBank/DDBJ whole genome shotgun (WGS) entry which is preliminary data.</text>
</comment>
<dbReference type="InterPro" id="IPR039421">
    <property type="entry name" value="Type_1_exporter"/>
</dbReference>
<dbReference type="AlphaFoldDB" id="X8IZ48"/>
<dbReference type="PANTHER" id="PTHR43394">
    <property type="entry name" value="ATP-DEPENDENT PERMEASE MDL1, MITOCHONDRIAL"/>
    <property type="match status" value="1"/>
</dbReference>
<protein>
    <submittedName>
        <fullName evidence="2">ATP-binding ABC transporter</fullName>
    </submittedName>
</protein>
<organism evidence="2 3">
    <name type="scientific">Rhizoctonia solani AG-3 Rhs1AP</name>
    <dbReference type="NCBI Taxonomy" id="1086054"/>
    <lineage>
        <taxon>Eukaryota</taxon>
        <taxon>Fungi</taxon>
        <taxon>Dikarya</taxon>
        <taxon>Basidiomycota</taxon>
        <taxon>Agaricomycotina</taxon>
        <taxon>Agaricomycetes</taxon>
        <taxon>Cantharellales</taxon>
        <taxon>Ceratobasidiaceae</taxon>
        <taxon>Rhizoctonia</taxon>
    </lineage>
</organism>
<dbReference type="OrthoDB" id="6500128at2759"/>
<sequence>MIRMQYSGNVIETAVRIMVSRLKIICNLSHNITTLYDVLSFQPGIVDGCVYYPDDAHTEQKGMAIEFKQVGYKISPLSELTIYRSVSFGYPLALNKALKDLSVKVELGTTINLVNRLYDCDSGDVYVDGRLIREYKVLTFRAAMNIVYQSYAYFPLTIRESLSMGCISSQAEKQLEAVENGAKLGGAYDFIQELPLKFQTNLEPVRTGLSTSDCKVVDREQFKSPAATEKHANLSEGQWQRLALSRSFMKYSDKTRLLCYDEPSAGLDPKAEVAMFERLRSLRGEKTMIFVTHRFGHLTKHADLIIYVGDGLVIEQGTHKSLLAEGGEYAKRYNIQSEAFAEATML</sequence>
<gene>
    <name evidence="2" type="ORF">RSOL_079020</name>
</gene>
<keyword evidence="2" id="KW-0547">Nucleotide-binding</keyword>
<dbReference type="EMBL" id="JATN01000322">
    <property type="protein sequence ID" value="EUC54952.1"/>
    <property type="molecule type" value="Genomic_DNA"/>
</dbReference>
<dbReference type="GO" id="GO:0016887">
    <property type="term" value="F:ATP hydrolysis activity"/>
    <property type="evidence" value="ECO:0007669"/>
    <property type="project" value="InterPro"/>
</dbReference>
<dbReference type="PROSITE" id="PS50893">
    <property type="entry name" value="ABC_TRANSPORTER_2"/>
    <property type="match status" value="1"/>
</dbReference>
<evidence type="ECO:0000313" key="2">
    <source>
        <dbReference type="EMBL" id="EUC54952.1"/>
    </source>
</evidence>
<dbReference type="PANTHER" id="PTHR43394:SF1">
    <property type="entry name" value="ATP-BINDING CASSETTE SUB-FAMILY B MEMBER 10, MITOCHONDRIAL"/>
    <property type="match status" value="1"/>
</dbReference>
<evidence type="ECO:0000313" key="3">
    <source>
        <dbReference type="Proteomes" id="UP000030108"/>
    </source>
</evidence>
<dbReference type="GO" id="GO:0015421">
    <property type="term" value="F:ABC-type oligopeptide transporter activity"/>
    <property type="evidence" value="ECO:0007669"/>
    <property type="project" value="TreeGrafter"/>
</dbReference>
<keyword evidence="2" id="KW-0067">ATP-binding</keyword>
<dbReference type="InterPro" id="IPR027417">
    <property type="entry name" value="P-loop_NTPase"/>
</dbReference>
<proteinExistence type="predicted"/>
<reference evidence="3" key="1">
    <citation type="journal article" date="2014" name="Genome Announc.">
        <title>Draft genome sequence of the plant-pathogenic soil fungus Rhizoctonia solani anastomosis group 3 strain Rhs1AP.</title>
        <authorList>
            <person name="Cubeta M.A."/>
            <person name="Thomas E."/>
            <person name="Dean R.A."/>
            <person name="Jabaji S."/>
            <person name="Neate S.M."/>
            <person name="Tavantzis S."/>
            <person name="Toda T."/>
            <person name="Vilgalys R."/>
            <person name="Bharathan N."/>
            <person name="Fedorova-Abrams N."/>
            <person name="Pakala S.B."/>
            <person name="Pakala S.M."/>
            <person name="Zafar N."/>
            <person name="Joardar V."/>
            <person name="Losada L."/>
            <person name="Nierman W.C."/>
        </authorList>
    </citation>
    <scope>NUCLEOTIDE SEQUENCE [LARGE SCALE GENOMIC DNA]</scope>
    <source>
        <strain evidence="3">AG-3</strain>
    </source>
</reference>
<evidence type="ECO:0000259" key="1">
    <source>
        <dbReference type="PROSITE" id="PS50893"/>
    </source>
</evidence>
<feature type="domain" description="ABC transporter" evidence="1">
    <location>
        <begin position="65"/>
        <end position="335"/>
    </location>
</feature>
<dbReference type="SUPFAM" id="SSF52540">
    <property type="entry name" value="P-loop containing nucleoside triphosphate hydrolases"/>
    <property type="match status" value="1"/>
</dbReference>
<dbReference type="GO" id="GO:0005524">
    <property type="term" value="F:ATP binding"/>
    <property type="evidence" value="ECO:0007669"/>
    <property type="project" value="UniProtKB-KW"/>
</dbReference>
<name>X8IZ48_9AGAM</name>
<dbReference type="Pfam" id="PF00005">
    <property type="entry name" value="ABC_tran"/>
    <property type="match status" value="1"/>
</dbReference>
<dbReference type="Gene3D" id="3.40.50.300">
    <property type="entry name" value="P-loop containing nucleotide triphosphate hydrolases"/>
    <property type="match status" value="1"/>
</dbReference>
<dbReference type="InterPro" id="IPR003439">
    <property type="entry name" value="ABC_transporter-like_ATP-bd"/>
</dbReference>
<dbReference type="Proteomes" id="UP000030108">
    <property type="component" value="Unassembled WGS sequence"/>
</dbReference>